<protein>
    <submittedName>
        <fullName evidence="1">Uncharacterized protein</fullName>
    </submittedName>
</protein>
<evidence type="ECO:0000313" key="1">
    <source>
        <dbReference type="EMBL" id="MZZ14022.1"/>
    </source>
</evidence>
<accession>A0A072ZFM4</accession>
<sequence>MSRLALLLPAVLLVLLAGALLGGGLVARHYRPQLEEALGQLTASRVASGQLEALLDEQQRALAAVRASAERRAKDVEQALGEARAQAAEQYAAAVRLLQEPDIGVDCQAAGAAIDRELGL</sequence>
<reference evidence="1" key="1">
    <citation type="submission" date="2020-01" db="EMBL/GenBank/DDBJ databases">
        <title>Bacteria Cultured from War Wounds Associated with the Conflict in Eastern Ukraine.</title>
        <authorList>
            <person name="Snesrud E."/>
            <person name="Galac M.R."/>
            <person name="Mc Gann P."/>
            <person name="Valentine K."/>
            <person name="Viacheslav K."/>
        </authorList>
    </citation>
    <scope>NUCLEOTIDE SEQUENCE</scope>
    <source>
        <strain evidence="1">VNMU148</strain>
    </source>
</reference>
<dbReference type="RefSeq" id="WP_003121852.1">
    <property type="nucleotide sequence ID" value="NZ_AP014651.1"/>
</dbReference>
<proteinExistence type="predicted"/>
<evidence type="ECO:0000313" key="2">
    <source>
        <dbReference type="Proteomes" id="UP000644192"/>
    </source>
</evidence>
<comment type="caution">
    <text evidence="1">The sequence shown here is derived from an EMBL/GenBank/DDBJ whole genome shotgun (WGS) entry which is preliminary data.</text>
</comment>
<dbReference type="OMA" id="WLAAGHY"/>
<organism evidence="1 2">
    <name type="scientific">Pseudomonas aeruginosa</name>
    <dbReference type="NCBI Taxonomy" id="287"/>
    <lineage>
        <taxon>Bacteria</taxon>
        <taxon>Pseudomonadati</taxon>
        <taxon>Pseudomonadota</taxon>
        <taxon>Gammaproteobacteria</taxon>
        <taxon>Pseudomonadales</taxon>
        <taxon>Pseudomonadaceae</taxon>
        <taxon>Pseudomonas</taxon>
    </lineage>
</organism>
<dbReference type="EMBL" id="WXZT01000012">
    <property type="protein sequence ID" value="MZZ14022.1"/>
    <property type="molecule type" value="Genomic_DNA"/>
</dbReference>
<dbReference type="AlphaFoldDB" id="A0A072ZFM4"/>
<gene>
    <name evidence="1" type="ORF">GUL26_17370</name>
</gene>
<dbReference type="Proteomes" id="UP000644192">
    <property type="component" value="Unassembled WGS sequence"/>
</dbReference>
<name>A0A072ZFM4_PSEAI</name>